<reference evidence="9 10" key="2">
    <citation type="submission" date="2025-04" db="UniProtKB">
        <authorList>
            <consortium name="RefSeq"/>
        </authorList>
    </citation>
    <scope>IDENTIFICATION</scope>
    <source>
        <tissue evidence="9 10">Leaves</tissue>
    </source>
</reference>
<evidence type="ECO:0000256" key="4">
    <source>
        <dbReference type="PROSITE-ProRule" id="PRU00146"/>
    </source>
</evidence>
<accession>A0A6P6U6R8</accession>
<dbReference type="InterPro" id="IPR019786">
    <property type="entry name" value="Zinc_finger_PHD-type_CS"/>
</dbReference>
<evidence type="ECO:0000259" key="6">
    <source>
        <dbReference type="PROSITE" id="PS50016"/>
    </source>
</evidence>
<organism evidence="8 9">
    <name type="scientific">Coffea arabica</name>
    <name type="common">Arabian coffee</name>
    <dbReference type="NCBI Taxonomy" id="13443"/>
    <lineage>
        <taxon>Eukaryota</taxon>
        <taxon>Viridiplantae</taxon>
        <taxon>Streptophyta</taxon>
        <taxon>Embryophyta</taxon>
        <taxon>Tracheophyta</taxon>
        <taxon>Spermatophyta</taxon>
        <taxon>Magnoliopsida</taxon>
        <taxon>eudicotyledons</taxon>
        <taxon>Gunneridae</taxon>
        <taxon>Pentapetalae</taxon>
        <taxon>asterids</taxon>
        <taxon>lamiids</taxon>
        <taxon>Gentianales</taxon>
        <taxon>Rubiaceae</taxon>
        <taxon>Ixoroideae</taxon>
        <taxon>Gardenieae complex</taxon>
        <taxon>Bertiereae - Coffeeae clade</taxon>
        <taxon>Coffeeae</taxon>
        <taxon>Coffea</taxon>
    </lineage>
</organism>
<dbReference type="Gene3D" id="3.30.40.10">
    <property type="entry name" value="Zinc/RING finger domain, C3HC4 (zinc finger)"/>
    <property type="match status" value="1"/>
</dbReference>
<dbReference type="PANTHER" id="PTHR47863:SF4">
    <property type="entry name" value="RING_FYVE_PHD ZINC FINGER SUPERFAMILY PROTEIN"/>
    <property type="match status" value="1"/>
</dbReference>
<dbReference type="CDD" id="cd11660">
    <property type="entry name" value="SANT_TRF"/>
    <property type="match status" value="1"/>
</dbReference>
<dbReference type="AlphaFoldDB" id="A0A6P6U6R8"/>
<protein>
    <submittedName>
        <fullName evidence="9 10">Uncharacterized protein LOC113707746 isoform X1</fullName>
    </submittedName>
</protein>
<dbReference type="InterPro" id="IPR009057">
    <property type="entry name" value="Homeodomain-like_sf"/>
</dbReference>
<evidence type="ECO:0000313" key="8">
    <source>
        <dbReference type="Proteomes" id="UP001652660"/>
    </source>
</evidence>
<dbReference type="PANTHER" id="PTHR47863">
    <property type="entry name" value="RING/FYVE/PHD ZINC FINGER SUPERFAMILY PROTEIN"/>
    <property type="match status" value="1"/>
</dbReference>
<dbReference type="SUPFAM" id="SSF46689">
    <property type="entry name" value="Homeodomain-like"/>
    <property type="match status" value="1"/>
</dbReference>
<dbReference type="InterPro" id="IPR013083">
    <property type="entry name" value="Znf_RING/FYVE/PHD"/>
</dbReference>
<dbReference type="Proteomes" id="UP001652660">
    <property type="component" value="Chromosome 6e"/>
</dbReference>
<evidence type="ECO:0000313" key="10">
    <source>
        <dbReference type="RefSeq" id="XP_027085852.1"/>
    </source>
</evidence>
<sequence>MASEIPVPSTVAWSWVIEALSRSKQADTSLLIELCWHLCDSDIIKKAPEVSDDELGKNCREVVSLRILESLIVKGNQNKNKDAATVGQKLELDPSNNCEDVLRQISEMSAMDLTAVAPEMLNGDVQPFIVHKRASLPKPALQKLKDAILEGSHSILSSLKERSGLTVTTQCNDDIPVNGGNSNVLAQRLEDCSINNRVTLPYGNAGSPTLDNMDDESPENLPDTNLLPAKRKTAAMRSEIVEIQTDGDQTTLDDCCTSHVQATKKFKQKANFTEDTVVQNAIAPTTHGPSTTLSEGVVRYIEKEGCNSKKEVQCGSSTPQNVDDDLEGNFPESNSIPAKRNRTAIAAENSEGKTLKDQIPLGDGCDIRGEVVKKFKQDGNSMMDDIDEDTVASPVHGLMKFSSEGTVKHIEKEGCNLETEVQVGGVESNGSPHGDDDQHCQLKRIAQSSHAFHQDHLVCDLQVPHDNAKVAELHAELDGQNNSVDETNGHDQGFELQTENATSLAMGVMEKNNSPENPVQNFEGNFQLSFGGSGSKDDMQHNPDFDMTSDSDDYRDERMDIALKKDALLSSQCTYSQDSFATQAKYCVKCNKEGQLLVCSSDTCQLAVHSSCLPSAAHFDGNGKFYCPFCAYSRAISEYMQVKRKASFARKDLASFIGVQTVCQQKKATMKLGRESRNELQKNEGNNSEDFVNKVSDSHCGVKMGNKHQSEPPLSCSSDHSHSGEKVVSPSDGMPNTLVSGNLERKYMEPQCQLLGVQVEQPVVAHPVHGSDVDCKEAHMADRNEGNAGAEGKKVSEIPESALPQEPVCGPISESSEEDNEKSVRSYSIRLRRPIKNYTFPAIPQLRRKILPWTKAEEEKLKEGVQRLSSPHDRSIPWKQILEFGGDVFQRGRTTIDLKDKWRNICKGGPR</sequence>
<dbReference type="InterPro" id="IPR001005">
    <property type="entry name" value="SANT/Myb"/>
</dbReference>
<dbReference type="InterPro" id="IPR001965">
    <property type="entry name" value="Znf_PHD"/>
</dbReference>
<evidence type="ECO:0000313" key="9">
    <source>
        <dbReference type="RefSeq" id="XP_027085851.1"/>
    </source>
</evidence>
<dbReference type="GeneID" id="113707746"/>
<keyword evidence="2 4" id="KW-0863">Zinc-finger</keyword>
<feature type="region of interest" description="Disordered" evidence="5">
    <location>
        <begin position="702"/>
        <end position="739"/>
    </location>
</feature>
<evidence type="ECO:0000256" key="3">
    <source>
        <dbReference type="ARBA" id="ARBA00022833"/>
    </source>
</evidence>
<dbReference type="InterPro" id="IPR019787">
    <property type="entry name" value="Znf_PHD-finger"/>
</dbReference>
<dbReference type="PROSITE" id="PS01359">
    <property type="entry name" value="ZF_PHD_1"/>
    <property type="match status" value="1"/>
</dbReference>
<feature type="compositionally biased region" description="Basic and acidic residues" evidence="5">
    <location>
        <begin position="784"/>
        <end position="797"/>
    </location>
</feature>
<dbReference type="RefSeq" id="XP_027085851.1">
    <property type="nucleotide sequence ID" value="XM_027230050.1"/>
</dbReference>
<gene>
    <name evidence="9 10" type="primary">LOC113707746</name>
</gene>
<reference evidence="8" key="1">
    <citation type="journal article" date="2025" name="Foods">
        <title>Unveiling the Microbial Signatures of Arabica Coffee Cherries: Insights into Ripeness Specific Diversity, Functional Traits, and Implications for Quality and Safety.</title>
        <authorList>
            <consortium name="RefSeq"/>
            <person name="Tenea G.N."/>
            <person name="Cifuentes V."/>
            <person name="Reyes P."/>
            <person name="Cevallos-Vallejos M."/>
        </authorList>
    </citation>
    <scope>NUCLEOTIDE SEQUENCE [LARGE SCALE GENOMIC DNA]</scope>
</reference>
<proteinExistence type="predicted"/>
<dbReference type="SMART" id="SM00249">
    <property type="entry name" value="PHD"/>
    <property type="match status" value="1"/>
</dbReference>
<dbReference type="InterPro" id="IPR011011">
    <property type="entry name" value="Znf_FYVE_PHD"/>
</dbReference>
<keyword evidence="1" id="KW-0479">Metal-binding</keyword>
<feature type="domain" description="Myb-like" evidence="7">
    <location>
        <begin position="852"/>
        <end position="906"/>
    </location>
</feature>
<keyword evidence="3" id="KW-0862">Zinc</keyword>
<feature type="domain" description="PHD-type" evidence="6">
    <location>
        <begin position="584"/>
        <end position="633"/>
    </location>
</feature>
<feature type="region of interest" description="Disordered" evidence="5">
    <location>
        <begin position="784"/>
        <end position="825"/>
    </location>
</feature>
<dbReference type="GO" id="GO:0008270">
    <property type="term" value="F:zinc ion binding"/>
    <property type="evidence" value="ECO:0007669"/>
    <property type="project" value="UniProtKB-KW"/>
</dbReference>
<keyword evidence="8" id="KW-1185">Reference proteome</keyword>
<dbReference type="PROSITE" id="PS50016">
    <property type="entry name" value="ZF_PHD_2"/>
    <property type="match status" value="1"/>
</dbReference>
<dbReference type="RefSeq" id="XP_027085852.1">
    <property type="nucleotide sequence ID" value="XM_027230051.1"/>
</dbReference>
<evidence type="ECO:0000256" key="1">
    <source>
        <dbReference type="ARBA" id="ARBA00022723"/>
    </source>
</evidence>
<evidence type="ECO:0000259" key="7">
    <source>
        <dbReference type="PROSITE" id="PS50090"/>
    </source>
</evidence>
<evidence type="ECO:0000256" key="5">
    <source>
        <dbReference type="SAM" id="MobiDB-lite"/>
    </source>
</evidence>
<dbReference type="OrthoDB" id="608866at2759"/>
<dbReference type="PROSITE" id="PS50090">
    <property type="entry name" value="MYB_LIKE"/>
    <property type="match status" value="1"/>
</dbReference>
<evidence type="ECO:0000256" key="2">
    <source>
        <dbReference type="ARBA" id="ARBA00022771"/>
    </source>
</evidence>
<dbReference type="SUPFAM" id="SSF57903">
    <property type="entry name" value="FYVE/PHD zinc finger"/>
    <property type="match status" value="1"/>
</dbReference>
<dbReference type="Gene3D" id="1.10.10.60">
    <property type="entry name" value="Homeodomain-like"/>
    <property type="match status" value="1"/>
</dbReference>
<name>A0A6P6U6R8_COFAR</name>